<evidence type="ECO:0000256" key="11">
    <source>
        <dbReference type="PROSITE-ProRule" id="PRU00284"/>
    </source>
</evidence>
<keyword evidence="2" id="KW-1003">Cell membrane</keyword>
<feature type="region of interest" description="Disordered" evidence="12">
    <location>
        <begin position="521"/>
        <end position="595"/>
    </location>
</feature>
<feature type="domain" description="Methyl-accepting transducer" evidence="14">
    <location>
        <begin position="269"/>
        <end position="498"/>
    </location>
</feature>
<name>A0A4R7NSC2_9GAMM</name>
<evidence type="ECO:0000256" key="12">
    <source>
        <dbReference type="SAM" id="MobiDB-lite"/>
    </source>
</evidence>
<dbReference type="GO" id="GO:0007165">
    <property type="term" value="P:signal transduction"/>
    <property type="evidence" value="ECO:0007669"/>
    <property type="project" value="UniProtKB-KW"/>
</dbReference>
<dbReference type="CDD" id="cd11386">
    <property type="entry name" value="MCP_signal"/>
    <property type="match status" value="1"/>
</dbReference>
<comment type="caution">
    <text evidence="16">The sequence shown here is derived from an EMBL/GenBank/DDBJ whole genome shotgun (WGS) entry which is preliminary data.</text>
</comment>
<dbReference type="InterPro" id="IPR003660">
    <property type="entry name" value="HAMP_dom"/>
</dbReference>
<dbReference type="SMART" id="SM00304">
    <property type="entry name" value="HAMP"/>
    <property type="match status" value="1"/>
</dbReference>
<evidence type="ECO:0000256" key="5">
    <source>
        <dbReference type="ARBA" id="ARBA00022519"/>
    </source>
</evidence>
<comment type="subcellular location">
    <subcellularLocation>
        <location evidence="1">Cell inner membrane</location>
        <topology evidence="1">Multi-pass membrane protein</topology>
    </subcellularLocation>
</comment>
<feature type="domain" description="HAMP" evidence="15">
    <location>
        <begin position="212"/>
        <end position="264"/>
    </location>
</feature>
<dbReference type="EMBL" id="SOBR01000002">
    <property type="protein sequence ID" value="TDU23569.1"/>
    <property type="molecule type" value="Genomic_DNA"/>
</dbReference>
<keyword evidence="4" id="KW-0145">Chemotaxis</keyword>
<evidence type="ECO:0000256" key="7">
    <source>
        <dbReference type="ARBA" id="ARBA00022989"/>
    </source>
</evidence>
<evidence type="ECO:0000256" key="9">
    <source>
        <dbReference type="ARBA" id="ARBA00023224"/>
    </source>
</evidence>
<feature type="compositionally biased region" description="Basic and acidic residues" evidence="12">
    <location>
        <begin position="568"/>
        <end position="589"/>
    </location>
</feature>
<sequence length="595" mass="65333">MRRLALKTLLTTLLLIMVGMAAIIGTLSIRGQLALESDVNELAEISVDQANTANRMESNLLEMRLRMARYEEFSQRDDDEMAVTALAQTQESLERTRDRFEGFREANITTAQRRYPYFKAVVEGFEKMVTPALVKAVESGDVAAIEQQRQRLNTLGPDFSNRVRAFAGYAEKRAGEMEAEANSNVQQAIMVMAFLLLAAAVLTLLAYVGMQKLLVAPLRQASKVCSQIAKGDLTNQIDVEGRNEISFLNQALQDMQVRLIEIIGLLRQSGDQVAHSSREIAAGSEDLASRTEEQASALQETATSMEQMNSTVRQTSESATTANQLSEETVDKARESRDAVLRTSQLMETMEESSRRVQDIIGTIDNIAFQTNILALNASVEAARAGEHGRGFAVVADEVRKLAANSAESSKEIRTIIEEITRHIAEGAEQSGQTREDMEATMQSIQQVTAMMQEIQSAVHEQESGISQVSTAVNQMDSATQQNVSLVEETSTASASLEDEAFRLADLVASFQLREDASASSTALPASRKSLAQGHDAQTQSGPGSREDRGPRGSVAKARYASSQQPSNEDHSLNRDQEPKKANEPRQEVDEWESF</sequence>
<dbReference type="Gene3D" id="1.10.287.950">
    <property type="entry name" value="Methyl-accepting chemotaxis protein"/>
    <property type="match status" value="1"/>
</dbReference>
<evidence type="ECO:0000256" key="3">
    <source>
        <dbReference type="ARBA" id="ARBA00022481"/>
    </source>
</evidence>
<evidence type="ECO:0000259" key="15">
    <source>
        <dbReference type="PROSITE" id="PS50885"/>
    </source>
</evidence>
<keyword evidence="17" id="KW-1185">Reference proteome</keyword>
<organism evidence="16 17">
    <name type="scientific">Chromohalobacter marismortui</name>
    <dbReference type="NCBI Taxonomy" id="42055"/>
    <lineage>
        <taxon>Bacteria</taxon>
        <taxon>Pseudomonadati</taxon>
        <taxon>Pseudomonadota</taxon>
        <taxon>Gammaproteobacteria</taxon>
        <taxon>Oceanospirillales</taxon>
        <taxon>Halomonadaceae</taxon>
        <taxon>Chromohalobacter</taxon>
    </lineage>
</organism>
<keyword evidence="5" id="KW-0997">Cell inner membrane</keyword>
<dbReference type="PROSITE" id="PS50111">
    <property type="entry name" value="CHEMOTAXIS_TRANSDUC_2"/>
    <property type="match status" value="1"/>
</dbReference>
<proteinExistence type="inferred from homology"/>
<dbReference type="PRINTS" id="PR00260">
    <property type="entry name" value="CHEMTRNSDUCR"/>
</dbReference>
<comment type="similarity">
    <text evidence="10">Belongs to the methyl-accepting chemotaxis (MCP) protein family.</text>
</comment>
<keyword evidence="3" id="KW-0488">Methylation</keyword>
<dbReference type="SMART" id="SM00283">
    <property type="entry name" value="MA"/>
    <property type="match status" value="1"/>
</dbReference>
<keyword evidence="6 13" id="KW-0812">Transmembrane</keyword>
<keyword evidence="8 13" id="KW-0472">Membrane</keyword>
<dbReference type="GO" id="GO:0005886">
    <property type="term" value="C:plasma membrane"/>
    <property type="evidence" value="ECO:0007669"/>
    <property type="project" value="UniProtKB-SubCell"/>
</dbReference>
<dbReference type="PANTHER" id="PTHR43531">
    <property type="entry name" value="PROTEIN ICFG"/>
    <property type="match status" value="1"/>
</dbReference>
<keyword evidence="7 13" id="KW-1133">Transmembrane helix</keyword>
<dbReference type="InterPro" id="IPR051310">
    <property type="entry name" value="MCP_chemotaxis"/>
</dbReference>
<dbReference type="GO" id="GO:0004888">
    <property type="term" value="F:transmembrane signaling receptor activity"/>
    <property type="evidence" value="ECO:0007669"/>
    <property type="project" value="InterPro"/>
</dbReference>
<evidence type="ECO:0000313" key="17">
    <source>
        <dbReference type="Proteomes" id="UP000295380"/>
    </source>
</evidence>
<dbReference type="Pfam" id="PF00672">
    <property type="entry name" value="HAMP"/>
    <property type="match status" value="1"/>
</dbReference>
<evidence type="ECO:0000256" key="8">
    <source>
        <dbReference type="ARBA" id="ARBA00023136"/>
    </source>
</evidence>
<evidence type="ECO:0000256" key="2">
    <source>
        <dbReference type="ARBA" id="ARBA00022475"/>
    </source>
</evidence>
<dbReference type="PANTHER" id="PTHR43531:SF14">
    <property type="entry name" value="METHYL-ACCEPTING CHEMOTAXIS PROTEIN I-RELATED"/>
    <property type="match status" value="1"/>
</dbReference>
<evidence type="ECO:0000256" key="1">
    <source>
        <dbReference type="ARBA" id="ARBA00004429"/>
    </source>
</evidence>
<dbReference type="FunFam" id="1.10.287.950:FF:000001">
    <property type="entry name" value="Methyl-accepting chemotaxis sensory transducer"/>
    <property type="match status" value="1"/>
</dbReference>
<evidence type="ECO:0000259" key="14">
    <source>
        <dbReference type="PROSITE" id="PS50111"/>
    </source>
</evidence>
<dbReference type="GO" id="GO:0006935">
    <property type="term" value="P:chemotaxis"/>
    <property type="evidence" value="ECO:0007669"/>
    <property type="project" value="UniProtKB-KW"/>
</dbReference>
<dbReference type="PROSITE" id="PS50885">
    <property type="entry name" value="HAMP"/>
    <property type="match status" value="1"/>
</dbReference>
<dbReference type="AlphaFoldDB" id="A0A4R7NSC2"/>
<gene>
    <name evidence="16" type="ORF">C8E00_10256</name>
</gene>
<dbReference type="Pfam" id="PF02203">
    <property type="entry name" value="TarH"/>
    <property type="match status" value="1"/>
</dbReference>
<dbReference type="InterPro" id="IPR004090">
    <property type="entry name" value="Chemotax_Me-accpt_rcpt"/>
</dbReference>
<dbReference type="InterPro" id="IPR003122">
    <property type="entry name" value="Tar_rcpt_lig-bd"/>
</dbReference>
<evidence type="ECO:0000256" key="13">
    <source>
        <dbReference type="SAM" id="Phobius"/>
    </source>
</evidence>
<feature type="region of interest" description="Disordered" evidence="12">
    <location>
        <begin position="277"/>
        <end position="336"/>
    </location>
</feature>
<dbReference type="CDD" id="cd06225">
    <property type="entry name" value="HAMP"/>
    <property type="match status" value="1"/>
</dbReference>
<evidence type="ECO:0000256" key="4">
    <source>
        <dbReference type="ARBA" id="ARBA00022500"/>
    </source>
</evidence>
<feature type="compositionally biased region" description="Polar residues" evidence="12">
    <location>
        <begin position="294"/>
        <end position="327"/>
    </location>
</feature>
<accession>A0A4R7NSC2</accession>
<feature type="transmembrane region" description="Helical" evidence="13">
    <location>
        <begin position="188"/>
        <end position="210"/>
    </location>
</feature>
<dbReference type="InterPro" id="IPR004089">
    <property type="entry name" value="MCPsignal_dom"/>
</dbReference>
<keyword evidence="9 11" id="KW-0807">Transducer</keyword>
<dbReference type="Pfam" id="PF00015">
    <property type="entry name" value="MCPsignal"/>
    <property type="match status" value="1"/>
</dbReference>
<evidence type="ECO:0000256" key="10">
    <source>
        <dbReference type="ARBA" id="ARBA00029447"/>
    </source>
</evidence>
<dbReference type="SUPFAM" id="SSF58104">
    <property type="entry name" value="Methyl-accepting chemotaxis protein (MCP) signaling domain"/>
    <property type="match status" value="1"/>
</dbReference>
<evidence type="ECO:0000313" key="16">
    <source>
        <dbReference type="EMBL" id="TDU23569.1"/>
    </source>
</evidence>
<evidence type="ECO:0000256" key="6">
    <source>
        <dbReference type="ARBA" id="ARBA00022692"/>
    </source>
</evidence>
<protein>
    <submittedName>
        <fullName evidence="16">Methyl-accepting chemotaxis sensory transducer with TarH sensor</fullName>
    </submittedName>
</protein>
<dbReference type="Proteomes" id="UP000295380">
    <property type="component" value="Unassembled WGS sequence"/>
</dbReference>
<reference evidence="16 17" key="1">
    <citation type="submission" date="2019-03" db="EMBL/GenBank/DDBJ databases">
        <title>Genomic Encyclopedia of Type Strains, Phase IV (KMG-IV): sequencing the most valuable type-strain genomes for metagenomic binning, comparative biology and taxonomic classification.</title>
        <authorList>
            <person name="Goeker M."/>
        </authorList>
    </citation>
    <scope>NUCLEOTIDE SEQUENCE [LARGE SCALE GENOMIC DNA]</scope>
    <source>
        <strain evidence="16 17">DSM 6770</strain>
    </source>
</reference>